<evidence type="ECO:0000313" key="5">
    <source>
        <dbReference type="RefSeq" id="XP_014679401.1"/>
    </source>
</evidence>
<dbReference type="InterPro" id="IPR000863">
    <property type="entry name" value="Sulfotransferase_dom"/>
</dbReference>
<evidence type="ECO:0000256" key="1">
    <source>
        <dbReference type="ARBA" id="ARBA00005771"/>
    </source>
</evidence>
<dbReference type="SUPFAM" id="SSF52540">
    <property type="entry name" value="P-loop containing nucleoside triphosphate hydrolases"/>
    <property type="match status" value="1"/>
</dbReference>
<keyword evidence="2" id="KW-0808">Transferase</keyword>
<dbReference type="Gene3D" id="3.40.50.300">
    <property type="entry name" value="P-loop containing nucleotide triphosphate hydrolases"/>
    <property type="match status" value="1"/>
</dbReference>
<dbReference type="Proteomes" id="UP000695022">
    <property type="component" value="Unplaced"/>
</dbReference>
<evidence type="ECO:0000259" key="3">
    <source>
        <dbReference type="Pfam" id="PF00685"/>
    </source>
</evidence>
<dbReference type="RefSeq" id="XP_014679401.1">
    <property type="nucleotide sequence ID" value="XM_014823915.1"/>
</dbReference>
<organism evidence="4 5">
    <name type="scientific">Priapulus caudatus</name>
    <name type="common">Priapulid worm</name>
    <dbReference type="NCBI Taxonomy" id="37621"/>
    <lineage>
        <taxon>Eukaryota</taxon>
        <taxon>Metazoa</taxon>
        <taxon>Ecdysozoa</taxon>
        <taxon>Scalidophora</taxon>
        <taxon>Priapulida</taxon>
        <taxon>Priapulimorpha</taxon>
        <taxon>Priapulimorphida</taxon>
        <taxon>Priapulidae</taxon>
        <taxon>Priapulus</taxon>
    </lineage>
</organism>
<name>A0ABM1F4N0_PRICU</name>
<evidence type="ECO:0000313" key="4">
    <source>
        <dbReference type="Proteomes" id="UP000695022"/>
    </source>
</evidence>
<feature type="domain" description="Sulfotransferase" evidence="3">
    <location>
        <begin position="11"/>
        <end position="141"/>
    </location>
</feature>
<dbReference type="GeneID" id="106819270"/>
<gene>
    <name evidence="5" type="primary">LOC106819270</name>
</gene>
<sequence length="150" mass="17497">MIRDFMKEAPSVQEGLEGYQKNFLEGKVFSGPFADYSLSFWEHKDDDNVLLIYYEDMKKDHEGHVRRIGRFLGRELTDEQVEGIVAHTTFDAMKKNDAVSYKRYTDNTSISFINKGQVGNWVSKFTPEMSERYDREIADKCAAKGLVWKY</sequence>
<protein>
    <submittedName>
        <fullName evidence="5">Sulfotransferase 1C4-like</fullName>
    </submittedName>
</protein>
<dbReference type="PANTHER" id="PTHR11783">
    <property type="entry name" value="SULFOTRANSFERASE SULT"/>
    <property type="match status" value="1"/>
</dbReference>
<dbReference type="Pfam" id="PF00685">
    <property type="entry name" value="Sulfotransfer_1"/>
    <property type="match status" value="1"/>
</dbReference>
<reference evidence="5" key="1">
    <citation type="submission" date="2025-08" db="UniProtKB">
        <authorList>
            <consortium name="RefSeq"/>
        </authorList>
    </citation>
    <scope>IDENTIFICATION</scope>
</reference>
<comment type="similarity">
    <text evidence="1">Belongs to the sulfotransferase 1 family.</text>
</comment>
<dbReference type="InterPro" id="IPR027417">
    <property type="entry name" value="P-loop_NTPase"/>
</dbReference>
<evidence type="ECO:0000256" key="2">
    <source>
        <dbReference type="ARBA" id="ARBA00022679"/>
    </source>
</evidence>
<proteinExistence type="inferred from homology"/>
<accession>A0ABM1F4N0</accession>
<keyword evidence="4" id="KW-1185">Reference proteome</keyword>